<keyword evidence="4" id="KW-1185">Reference proteome</keyword>
<dbReference type="Proteomes" id="UP001301012">
    <property type="component" value="Unassembled WGS sequence"/>
</dbReference>
<keyword evidence="1" id="KW-1133">Transmembrane helix</keyword>
<evidence type="ECO:0000313" key="4">
    <source>
        <dbReference type="Proteomes" id="UP001301012"/>
    </source>
</evidence>
<reference evidence="3 4" key="1">
    <citation type="submission" date="2023-05" db="EMBL/GenBank/DDBJ databases">
        <title>Rombocin, a short stable natural nisin variant, displays selective antimicrobial activity against Listeria monocytogenes and employs dual mode of action to kill target bacterial strains.</title>
        <authorList>
            <person name="Wambui J."/>
            <person name="Stephan R."/>
            <person name="Kuipers O.P."/>
        </authorList>
    </citation>
    <scope>NUCLEOTIDE SEQUENCE [LARGE SCALE GENOMIC DNA]</scope>
    <source>
        <strain evidence="3 4">RC002</strain>
    </source>
</reference>
<comment type="caution">
    <text evidence="3">The sequence shown here is derived from an EMBL/GenBank/DDBJ whole genome shotgun (WGS) entry which is preliminary data.</text>
</comment>
<keyword evidence="1" id="KW-0472">Membrane</keyword>
<evidence type="ECO:0000313" key="3">
    <source>
        <dbReference type="EMBL" id="MDK2562338.1"/>
    </source>
</evidence>
<feature type="transmembrane region" description="Helical" evidence="1">
    <location>
        <begin position="102"/>
        <end position="123"/>
    </location>
</feature>
<dbReference type="EMBL" id="JASKYM010000001">
    <property type="protein sequence ID" value="MDK2562338.1"/>
    <property type="molecule type" value="Genomic_DNA"/>
</dbReference>
<feature type="transmembrane region" description="Helical" evidence="1">
    <location>
        <begin position="51"/>
        <end position="71"/>
    </location>
</feature>
<accession>A0ABT7E5Y4</accession>
<name>A0ABT7E5Y4_9FIRM</name>
<proteinExistence type="predicted"/>
<dbReference type="InterPro" id="IPR012867">
    <property type="entry name" value="DUF1648"/>
</dbReference>
<sequence>MQIKRSKYHIVANLICLILLLGIIIYLGINWNNIPDKIPGHYNSMGVVDRWGNKGELLILPIVGWITYLGMTTLEQFPQAWNTGVTVTAENKERVYLILKNMLVTVKLLVVMNFVYLTIISALGKNLPIWFLPVFLILMFGSIIFFTIKLLRAK</sequence>
<gene>
    <name evidence="3" type="ORF">QOZ84_02165</name>
</gene>
<feature type="transmembrane region" description="Helical" evidence="1">
    <location>
        <begin position="12"/>
        <end position="31"/>
    </location>
</feature>
<feature type="transmembrane region" description="Helical" evidence="1">
    <location>
        <begin position="129"/>
        <end position="151"/>
    </location>
</feature>
<organism evidence="3 4">
    <name type="scientific">Romboutsia sedimentorum</name>
    <dbReference type="NCBI Taxonomy" id="1368474"/>
    <lineage>
        <taxon>Bacteria</taxon>
        <taxon>Bacillati</taxon>
        <taxon>Bacillota</taxon>
        <taxon>Clostridia</taxon>
        <taxon>Peptostreptococcales</taxon>
        <taxon>Peptostreptococcaceae</taxon>
        <taxon>Romboutsia</taxon>
    </lineage>
</organism>
<feature type="domain" description="DUF1648" evidence="2">
    <location>
        <begin position="18"/>
        <end position="63"/>
    </location>
</feature>
<keyword evidence="1" id="KW-0812">Transmembrane</keyword>
<dbReference type="RefSeq" id="WP_284131318.1">
    <property type="nucleotide sequence ID" value="NZ_JASKYM010000001.1"/>
</dbReference>
<evidence type="ECO:0000259" key="2">
    <source>
        <dbReference type="Pfam" id="PF07853"/>
    </source>
</evidence>
<protein>
    <submittedName>
        <fullName evidence="3">DUF1648 domain-containing protein</fullName>
    </submittedName>
</protein>
<dbReference type="Pfam" id="PF07853">
    <property type="entry name" value="DUF1648"/>
    <property type="match status" value="1"/>
</dbReference>
<evidence type="ECO:0000256" key="1">
    <source>
        <dbReference type="SAM" id="Phobius"/>
    </source>
</evidence>